<organism evidence="1 2">
    <name type="scientific">Aristaeella hokkaidonensis</name>
    <dbReference type="NCBI Taxonomy" id="3046382"/>
    <lineage>
        <taxon>Bacteria</taxon>
        <taxon>Bacillati</taxon>
        <taxon>Bacillota</taxon>
        <taxon>Clostridia</taxon>
        <taxon>Eubacteriales</taxon>
        <taxon>Aristaeellaceae</taxon>
        <taxon>Aristaeella</taxon>
    </lineage>
</organism>
<gene>
    <name evidence="1" type="primary">metG</name>
    <name evidence="1" type="ORF">JYE49_06505</name>
</gene>
<keyword evidence="1" id="KW-0436">Ligase</keyword>
<name>A0AC61MYT6_9FIRM</name>
<proteinExistence type="predicted"/>
<sequence>MSETKKTFYITTPIYYPSGNMTIGHTYTTVAADTMTRFKKMQGYDAYFLTGTDEHGQKIEKKAAEAGVTPIQYVDKIVAETQDLWKLMDIQYDDFIRTTEERHIKVVQKIFRQFYEQGDIYKAEYEGMYCTPCESFWTPTQLVEKDGVKVCPDCGRPCQPMKEESYFFKMSKYQDWLIDYIETHPDFIQPAKRANEMLTNFLRPGLQDLCVSRTSVKWGVPVDFDEKHTVYVWIDALSNYITALGYGTDHDELFKKYWPADIHLVGKEIVRFHTIYWPIMLHALGLPLPKQVFGHGWLLFGADRMSKSKGNVVYPGPIVARYGVDPLRYYLMREMPFGADGNYTNESFLTRMNADLANDLGNLVSRTVAMIEKYFDGVLPAWTDAVDPELDTPLQEHCAALPKLVDEQMDKLQFSQALAEIWKVIGECNKYIDLTQPWVLGKDPEKKDRLANVMLTLAECVRFAAVLIGPFMPSTPARIFAQLGVTDESLKTWDSLKTFGLLPAGTKVQKGEALFPRIDVNKELEALAGGKEEKKAAKAEEKQQKKEQKAEKKHEEPEYPAEIDINDFFKCKIQVARVLACEKVEKSTKLLKFRLGLGKDGERIVVSGIQKWYEPETLVGTQVAVITNLKPAKLAGIESQGMILSALDDNGNLRLVSVGEGVEDGALIG</sequence>
<dbReference type="Proteomes" id="UP000682782">
    <property type="component" value="Chromosome"/>
</dbReference>
<dbReference type="EMBL" id="CP068393">
    <property type="protein sequence ID" value="QUC68335.1"/>
    <property type="molecule type" value="Genomic_DNA"/>
</dbReference>
<evidence type="ECO:0000313" key="1">
    <source>
        <dbReference type="EMBL" id="QUC68335.1"/>
    </source>
</evidence>
<protein>
    <submittedName>
        <fullName evidence="1">Methionine--tRNA ligase</fullName>
        <ecNumber evidence="1">6.1.1.10</ecNumber>
    </submittedName>
</protein>
<reference evidence="1" key="1">
    <citation type="submission" date="2021-01" db="EMBL/GenBank/DDBJ databases">
        <title>Complete genome sequence of Clostridiales bacterium R-7.</title>
        <authorList>
            <person name="Mahoney-Kurpe S.C."/>
            <person name="Palevich N."/>
            <person name="Koike S."/>
            <person name="Moon C.D."/>
            <person name="Attwood G.T."/>
        </authorList>
    </citation>
    <scope>NUCLEOTIDE SEQUENCE</scope>
    <source>
        <strain evidence="1">R-7</strain>
    </source>
</reference>
<dbReference type="EC" id="6.1.1.10" evidence="1"/>
<keyword evidence="2" id="KW-1185">Reference proteome</keyword>
<evidence type="ECO:0000313" key="2">
    <source>
        <dbReference type="Proteomes" id="UP000682782"/>
    </source>
</evidence>
<accession>A0AC61MYT6</accession>